<organism evidence="1 2">
    <name type="scientific">Desulfoluna spongiiphila</name>
    <dbReference type="NCBI Taxonomy" id="419481"/>
    <lineage>
        <taxon>Bacteria</taxon>
        <taxon>Pseudomonadati</taxon>
        <taxon>Thermodesulfobacteriota</taxon>
        <taxon>Desulfobacteria</taxon>
        <taxon>Desulfobacterales</taxon>
        <taxon>Desulfolunaceae</taxon>
        <taxon>Desulfoluna</taxon>
    </lineage>
</organism>
<dbReference type="RefSeq" id="WP_092214313.1">
    <property type="nucleotide sequence ID" value="NZ_FMUX01000022.1"/>
</dbReference>
<proteinExistence type="predicted"/>
<dbReference type="AlphaFoldDB" id="A0A1G5IV09"/>
<name>A0A1G5IV09_9BACT</name>
<dbReference type="Proteomes" id="UP000198870">
    <property type="component" value="Unassembled WGS sequence"/>
</dbReference>
<evidence type="ECO:0000313" key="1">
    <source>
        <dbReference type="EMBL" id="SCY79714.1"/>
    </source>
</evidence>
<dbReference type="STRING" id="419481.SAMN05216233_12233"/>
<keyword evidence="2" id="KW-1185">Reference proteome</keyword>
<evidence type="ECO:0008006" key="3">
    <source>
        <dbReference type="Google" id="ProtNLM"/>
    </source>
</evidence>
<accession>A0A1G5IV09</accession>
<dbReference type="Gene3D" id="3.30.420.130">
    <property type="entry name" value="Dinitrogenase iron-molybdenum cofactor biosynthesis domain"/>
    <property type="match status" value="1"/>
</dbReference>
<gene>
    <name evidence="1" type="ORF">SAMN05216233_12233</name>
</gene>
<sequence length="121" mass="13416">MLTKILIPIATDEVAPRFDLAAEVHIVTLLKGGETEDKTVVLPQASAEKLCHLILTENITCVICGAIEEEYFQFLAWKKITVIDAVAGPWEKALIRHLQGDLSEGEMLCDRIVEGQHVDHP</sequence>
<evidence type="ECO:0000313" key="2">
    <source>
        <dbReference type="Proteomes" id="UP000198870"/>
    </source>
</evidence>
<reference evidence="1 2" key="1">
    <citation type="submission" date="2016-10" db="EMBL/GenBank/DDBJ databases">
        <authorList>
            <person name="de Groot N.N."/>
        </authorList>
    </citation>
    <scope>NUCLEOTIDE SEQUENCE [LARGE SCALE GENOMIC DNA]</scope>
    <source>
        <strain evidence="1 2">AA1</strain>
    </source>
</reference>
<dbReference type="SUPFAM" id="SSF53146">
    <property type="entry name" value="Nitrogenase accessory factor-like"/>
    <property type="match status" value="1"/>
</dbReference>
<dbReference type="EMBL" id="FMUX01000022">
    <property type="protein sequence ID" value="SCY79714.1"/>
    <property type="molecule type" value="Genomic_DNA"/>
</dbReference>
<dbReference type="InterPro" id="IPR036105">
    <property type="entry name" value="DiNase_FeMo-co_biosyn_sf"/>
</dbReference>
<dbReference type="OrthoDB" id="5457537at2"/>
<protein>
    <recommendedName>
        <fullName evidence="3">Dinitrogenase iron-molybdenum cofactor</fullName>
    </recommendedName>
</protein>